<dbReference type="Proteomes" id="UP000747542">
    <property type="component" value="Unassembled WGS sequence"/>
</dbReference>
<feature type="region of interest" description="Disordered" evidence="4">
    <location>
        <begin position="27"/>
        <end position="58"/>
    </location>
</feature>
<feature type="compositionally biased region" description="Low complexity" evidence="4">
    <location>
        <begin position="310"/>
        <end position="325"/>
    </location>
</feature>
<feature type="compositionally biased region" description="Acidic residues" evidence="4">
    <location>
        <begin position="246"/>
        <end position="255"/>
    </location>
</feature>
<name>A0A8J5JI57_HOMAM</name>
<comment type="function">
    <text evidence="3">Involved in transvection phenomena (= synapsis-dependent gene expression), where the synaptic pairing of chromosomes carrying genes with which zeste interacts influences the expression of these genes. Zeste binds to DNA and stimulates transcription from a nearby promoter.</text>
</comment>
<feature type="region of interest" description="Disordered" evidence="4">
    <location>
        <begin position="246"/>
        <end position="265"/>
    </location>
</feature>
<comment type="caution">
    <text evidence="6">The sequence shown here is derived from an EMBL/GenBank/DDBJ whole genome shotgun (WGS) entry which is preliminary data.</text>
</comment>
<protein>
    <recommendedName>
        <fullName evidence="2">Regulatory protein zeste</fullName>
    </recommendedName>
</protein>
<dbReference type="AlphaFoldDB" id="A0A8J5JI57"/>
<evidence type="ECO:0000313" key="7">
    <source>
        <dbReference type="Proteomes" id="UP000747542"/>
    </source>
</evidence>
<feature type="compositionally biased region" description="Polar residues" evidence="4">
    <location>
        <begin position="333"/>
        <end position="348"/>
    </location>
</feature>
<dbReference type="Pfam" id="PF13873">
    <property type="entry name" value="Myb_DNA-bind_5"/>
    <property type="match status" value="1"/>
</dbReference>
<dbReference type="OrthoDB" id="6360773at2759"/>
<feature type="domain" description="Myb/SANT-like DNA-binding" evidence="5">
    <location>
        <begin position="126"/>
        <end position="203"/>
    </location>
</feature>
<sequence length="446" mass="49593">MSVNKESFTPVECRTILQVLDSGSDEIFDPEKIDEDDSGDGYHDLTALDSSTSRAGVQDQQVRSQVKNIQSQDINKVDGVARACWPNVAELTKSSTNLKRKINQLESMKVVAVSKQKMEGPTAKRRRPNFCEEEVHAMLREIAKRKKMILGKLDSRNTVTLKNHAWEEVLKAVNAVARIPRSVAEVRRKFSDLRVSVKKKAAQDKKYPGGTGGDPHFETTYTSIEEAVLQLLESVSIHGIPGILENEEPIDEEEREPTPAPSGVRFTAIHSREESRFRPVQEKEDSLTIILTEDMQEHEITVPIELIEPETSSHQSSQESSSSTEQRSRSHTPSATAEVNQTRSTLTCDPTDEPGPSPLPSTRQSKSISDRRPRTHSALKHAYLIPEVLQVQSQMRDSLVELVNSVQEVSTNMVKLVANTECIASALQTIAKAVQSKSPTHDTVCV</sequence>
<dbReference type="PANTHER" id="PTHR23098">
    <property type="entry name" value="AGAP001331-PA-RELATED"/>
    <property type="match status" value="1"/>
</dbReference>
<organism evidence="6 7">
    <name type="scientific">Homarus americanus</name>
    <name type="common">American lobster</name>
    <dbReference type="NCBI Taxonomy" id="6706"/>
    <lineage>
        <taxon>Eukaryota</taxon>
        <taxon>Metazoa</taxon>
        <taxon>Ecdysozoa</taxon>
        <taxon>Arthropoda</taxon>
        <taxon>Crustacea</taxon>
        <taxon>Multicrustacea</taxon>
        <taxon>Malacostraca</taxon>
        <taxon>Eumalacostraca</taxon>
        <taxon>Eucarida</taxon>
        <taxon>Decapoda</taxon>
        <taxon>Pleocyemata</taxon>
        <taxon>Astacidea</taxon>
        <taxon>Nephropoidea</taxon>
        <taxon>Nephropidae</taxon>
        <taxon>Homarus</taxon>
    </lineage>
</organism>
<dbReference type="GO" id="GO:0005634">
    <property type="term" value="C:nucleus"/>
    <property type="evidence" value="ECO:0007669"/>
    <property type="project" value="TreeGrafter"/>
</dbReference>
<gene>
    <name evidence="6" type="primary">Tsnare1-L1</name>
    <name evidence="6" type="ORF">Hamer_G006497</name>
</gene>
<accession>A0A8J5JI57</accession>
<feature type="compositionally biased region" description="Acidic residues" evidence="4">
    <location>
        <begin position="27"/>
        <end position="39"/>
    </location>
</feature>
<reference evidence="6" key="1">
    <citation type="journal article" date="2021" name="Sci. Adv.">
        <title>The American lobster genome reveals insights on longevity, neural, and immune adaptations.</title>
        <authorList>
            <person name="Polinski J.M."/>
            <person name="Zimin A.V."/>
            <person name="Clark K.F."/>
            <person name="Kohn A.B."/>
            <person name="Sadowski N."/>
            <person name="Timp W."/>
            <person name="Ptitsyn A."/>
            <person name="Khanna P."/>
            <person name="Romanova D.Y."/>
            <person name="Williams P."/>
            <person name="Greenwood S.J."/>
            <person name="Moroz L.L."/>
            <person name="Walt D.R."/>
            <person name="Bodnar A.G."/>
        </authorList>
    </citation>
    <scope>NUCLEOTIDE SEQUENCE</scope>
    <source>
        <strain evidence="6">GMGI-L3</strain>
    </source>
</reference>
<feature type="region of interest" description="Disordered" evidence="4">
    <location>
        <begin position="309"/>
        <end position="378"/>
    </location>
</feature>
<proteinExistence type="predicted"/>
<dbReference type="InterPro" id="IPR028002">
    <property type="entry name" value="Myb_DNA-bind_5"/>
</dbReference>
<evidence type="ECO:0000256" key="4">
    <source>
        <dbReference type="SAM" id="MobiDB-lite"/>
    </source>
</evidence>
<evidence type="ECO:0000256" key="2">
    <source>
        <dbReference type="ARBA" id="ARBA00016807"/>
    </source>
</evidence>
<evidence type="ECO:0000313" key="6">
    <source>
        <dbReference type="EMBL" id="KAG7156528.1"/>
    </source>
</evidence>
<dbReference type="EMBL" id="JAHLQT010039062">
    <property type="protein sequence ID" value="KAG7156528.1"/>
    <property type="molecule type" value="Genomic_DNA"/>
</dbReference>
<evidence type="ECO:0000259" key="5">
    <source>
        <dbReference type="Pfam" id="PF13873"/>
    </source>
</evidence>
<dbReference type="PANTHER" id="PTHR23098:SF16">
    <property type="entry name" value="REGULATORY PROTEIN ZESTE"/>
    <property type="match status" value="1"/>
</dbReference>
<keyword evidence="7" id="KW-1185">Reference proteome</keyword>
<feature type="compositionally biased region" description="Polar residues" evidence="4">
    <location>
        <begin position="48"/>
        <end position="58"/>
    </location>
</feature>
<comment type="subunit">
    <text evidence="1">Self-associates forming complexes of several hundred monomers.</text>
</comment>
<evidence type="ECO:0000256" key="1">
    <source>
        <dbReference type="ARBA" id="ARBA00011764"/>
    </source>
</evidence>
<evidence type="ECO:0000256" key="3">
    <source>
        <dbReference type="ARBA" id="ARBA00025466"/>
    </source>
</evidence>